<dbReference type="AlphaFoldDB" id="A0A2U3AI74"/>
<evidence type="ECO:0000313" key="3">
    <source>
        <dbReference type="Proteomes" id="UP000245938"/>
    </source>
</evidence>
<organism evidence="2 3">
    <name type="scientific">Kurthia sibirica</name>
    <dbReference type="NCBI Taxonomy" id="202750"/>
    <lineage>
        <taxon>Bacteria</taxon>
        <taxon>Bacillati</taxon>
        <taxon>Bacillota</taxon>
        <taxon>Bacilli</taxon>
        <taxon>Bacillales</taxon>
        <taxon>Caryophanaceae</taxon>
        <taxon>Kurthia</taxon>
    </lineage>
</organism>
<evidence type="ECO:0000259" key="1">
    <source>
        <dbReference type="Pfam" id="PF12867"/>
    </source>
</evidence>
<dbReference type="InterPro" id="IPR034660">
    <property type="entry name" value="DinB/YfiT-like"/>
</dbReference>
<name>A0A2U3AI74_9BACL</name>
<protein>
    <submittedName>
        <fullName evidence="2">Putative metal-dependent hydrolase</fullName>
    </submittedName>
</protein>
<dbReference type="Proteomes" id="UP000245938">
    <property type="component" value="Unassembled WGS sequence"/>
</dbReference>
<comment type="caution">
    <text evidence="2">The sequence shown here is derived from an EMBL/GenBank/DDBJ whole genome shotgun (WGS) entry which is preliminary data.</text>
</comment>
<accession>A0A2U3AI74</accession>
<gene>
    <name evidence="2" type="ORF">DEX24_14630</name>
</gene>
<dbReference type="SUPFAM" id="SSF109854">
    <property type="entry name" value="DinB/YfiT-like putative metalloenzymes"/>
    <property type="match status" value="1"/>
</dbReference>
<dbReference type="InterPro" id="IPR024775">
    <property type="entry name" value="DinB-like"/>
</dbReference>
<proteinExistence type="predicted"/>
<evidence type="ECO:0000313" key="2">
    <source>
        <dbReference type="EMBL" id="PWI24249.1"/>
    </source>
</evidence>
<dbReference type="EMBL" id="QFVR01000025">
    <property type="protein sequence ID" value="PWI24249.1"/>
    <property type="molecule type" value="Genomic_DNA"/>
</dbReference>
<dbReference type="Pfam" id="PF12867">
    <property type="entry name" value="DinB_2"/>
    <property type="match status" value="1"/>
</dbReference>
<keyword evidence="3" id="KW-1185">Reference proteome</keyword>
<sequence length="174" mass="20157">MTVVDEQVRYPLGKGTIMKRIDATTLSDWIESIEQLPYEVKRLTVNLNDEQLSSTYRSDGWTIRQLVHHLADSHSQAYNRIRTALTEYIPSIQIYDEQGWSELADYDLPIASSLMIIEGIHNRWVYLLKNLTAQQLKRTYEHAVDGELTVEQAIGLYAWHGEHHIAHIRLALTK</sequence>
<dbReference type="GO" id="GO:0016787">
    <property type="term" value="F:hydrolase activity"/>
    <property type="evidence" value="ECO:0007669"/>
    <property type="project" value="UniProtKB-KW"/>
</dbReference>
<feature type="domain" description="DinB-like" evidence="1">
    <location>
        <begin position="34"/>
        <end position="168"/>
    </location>
</feature>
<dbReference type="Gene3D" id="1.20.120.450">
    <property type="entry name" value="dinb family like domain"/>
    <property type="match status" value="1"/>
</dbReference>
<dbReference type="RefSeq" id="WP_109307160.1">
    <property type="nucleotide sequence ID" value="NZ_BJUF01000021.1"/>
</dbReference>
<dbReference type="NCBIfam" id="NF009807">
    <property type="entry name" value="PRK13291.1"/>
    <property type="match status" value="1"/>
</dbReference>
<keyword evidence="2" id="KW-0378">Hydrolase</keyword>
<dbReference type="OrthoDB" id="9796039at2"/>
<reference evidence="2 3" key="1">
    <citation type="submission" date="2018-05" db="EMBL/GenBank/DDBJ databases">
        <title>Kurthia sibirica genome sequence.</title>
        <authorList>
            <person name="Maclea K.S."/>
            <person name="Goen A.E."/>
        </authorList>
    </citation>
    <scope>NUCLEOTIDE SEQUENCE [LARGE SCALE GENOMIC DNA]</scope>
    <source>
        <strain evidence="2 3">ATCC 49154</strain>
    </source>
</reference>